<dbReference type="PANTHER" id="PTHR23501:SF198">
    <property type="entry name" value="AZOLE RESISTANCE PROTEIN 1-RELATED"/>
    <property type="match status" value="1"/>
</dbReference>
<evidence type="ECO:0000256" key="1">
    <source>
        <dbReference type="ARBA" id="ARBA00004141"/>
    </source>
</evidence>
<gene>
    <name evidence="7" type="ORF">DFH08DRAFT_163065</name>
</gene>
<keyword evidence="3 5" id="KW-1133">Transmembrane helix</keyword>
<keyword evidence="8" id="KW-1185">Reference proteome</keyword>
<dbReference type="PANTHER" id="PTHR23501">
    <property type="entry name" value="MAJOR FACILITATOR SUPERFAMILY"/>
    <property type="match status" value="1"/>
</dbReference>
<dbReference type="PROSITE" id="PS50850">
    <property type="entry name" value="MFS"/>
    <property type="match status" value="1"/>
</dbReference>
<dbReference type="Proteomes" id="UP001218218">
    <property type="component" value="Unassembled WGS sequence"/>
</dbReference>
<organism evidence="7 8">
    <name type="scientific">Mycena albidolilacea</name>
    <dbReference type="NCBI Taxonomy" id="1033008"/>
    <lineage>
        <taxon>Eukaryota</taxon>
        <taxon>Fungi</taxon>
        <taxon>Dikarya</taxon>
        <taxon>Basidiomycota</taxon>
        <taxon>Agaricomycotina</taxon>
        <taxon>Agaricomycetes</taxon>
        <taxon>Agaricomycetidae</taxon>
        <taxon>Agaricales</taxon>
        <taxon>Marasmiineae</taxon>
        <taxon>Mycenaceae</taxon>
        <taxon>Mycena</taxon>
    </lineage>
</organism>
<evidence type="ECO:0000256" key="4">
    <source>
        <dbReference type="ARBA" id="ARBA00023136"/>
    </source>
</evidence>
<dbReference type="SUPFAM" id="SSF103473">
    <property type="entry name" value="MFS general substrate transporter"/>
    <property type="match status" value="1"/>
</dbReference>
<dbReference type="GO" id="GO:0022857">
    <property type="term" value="F:transmembrane transporter activity"/>
    <property type="evidence" value="ECO:0007669"/>
    <property type="project" value="InterPro"/>
</dbReference>
<comment type="subcellular location">
    <subcellularLocation>
        <location evidence="1">Membrane</location>
        <topology evidence="1">Multi-pass membrane protein</topology>
    </subcellularLocation>
</comment>
<evidence type="ECO:0000313" key="8">
    <source>
        <dbReference type="Proteomes" id="UP001218218"/>
    </source>
</evidence>
<dbReference type="EMBL" id="JARIHO010000002">
    <property type="protein sequence ID" value="KAJ7366075.1"/>
    <property type="molecule type" value="Genomic_DNA"/>
</dbReference>
<feature type="transmembrane region" description="Helical" evidence="5">
    <location>
        <begin position="52"/>
        <end position="77"/>
    </location>
</feature>
<reference evidence="7" key="1">
    <citation type="submission" date="2023-03" db="EMBL/GenBank/DDBJ databases">
        <title>Massive genome expansion in bonnet fungi (Mycena s.s.) driven by repeated elements and novel gene families across ecological guilds.</title>
        <authorList>
            <consortium name="Lawrence Berkeley National Laboratory"/>
            <person name="Harder C.B."/>
            <person name="Miyauchi S."/>
            <person name="Viragh M."/>
            <person name="Kuo A."/>
            <person name="Thoen E."/>
            <person name="Andreopoulos B."/>
            <person name="Lu D."/>
            <person name="Skrede I."/>
            <person name="Drula E."/>
            <person name="Henrissat B."/>
            <person name="Morin E."/>
            <person name="Kohler A."/>
            <person name="Barry K."/>
            <person name="LaButti K."/>
            <person name="Morin E."/>
            <person name="Salamov A."/>
            <person name="Lipzen A."/>
            <person name="Mereny Z."/>
            <person name="Hegedus B."/>
            <person name="Baldrian P."/>
            <person name="Stursova M."/>
            <person name="Weitz H."/>
            <person name="Taylor A."/>
            <person name="Grigoriev I.V."/>
            <person name="Nagy L.G."/>
            <person name="Martin F."/>
            <person name="Kauserud H."/>
        </authorList>
    </citation>
    <scope>NUCLEOTIDE SEQUENCE</scope>
    <source>
        <strain evidence="7">CBHHK002</strain>
    </source>
</reference>
<dbReference type="AlphaFoldDB" id="A0AAD7AQH5"/>
<sequence>METDVFRPPKNRYDVHRAASTETVDSSDASHKDAKPAIVPLPPSTILTDGKLAVVFVAMMLPLLLTGLNQTILATALPRIASDFDSFSLQGWIATSFVLGKTVFLLFYGQALRIFPAKFFLMFAIVLFEIGSLVCSVAQNIPQLIAGRTVSGVGAAGICTTQIVTDYSPPGPRTALWPSLRFHLIGGGLTDHVTWRWCF</sequence>
<dbReference type="InterPro" id="IPR036259">
    <property type="entry name" value="MFS_trans_sf"/>
</dbReference>
<keyword evidence="2 5" id="KW-0812">Transmembrane</keyword>
<feature type="transmembrane region" description="Helical" evidence="5">
    <location>
        <begin position="89"/>
        <end position="108"/>
    </location>
</feature>
<proteinExistence type="predicted"/>
<comment type="caution">
    <text evidence="7">The sequence shown here is derived from an EMBL/GenBank/DDBJ whole genome shotgun (WGS) entry which is preliminary data.</text>
</comment>
<feature type="transmembrane region" description="Helical" evidence="5">
    <location>
        <begin position="120"/>
        <end position="141"/>
    </location>
</feature>
<evidence type="ECO:0000259" key="6">
    <source>
        <dbReference type="PROSITE" id="PS50850"/>
    </source>
</evidence>
<dbReference type="InterPro" id="IPR020846">
    <property type="entry name" value="MFS_dom"/>
</dbReference>
<accession>A0AAD7AQH5</accession>
<protein>
    <submittedName>
        <fullName evidence="7">Major facilitator superfamily domain-containing protein</fullName>
    </submittedName>
</protein>
<name>A0AAD7AQH5_9AGAR</name>
<dbReference type="GO" id="GO:0005886">
    <property type="term" value="C:plasma membrane"/>
    <property type="evidence" value="ECO:0007669"/>
    <property type="project" value="TreeGrafter"/>
</dbReference>
<keyword evidence="4 5" id="KW-0472">Membrane</keyword>
<evidence type="ECO:0000256" key="5">
    <source>
        <dbReference type="SAM" id="Phobius"/>
    </source>
</evidence>
<dbReference type="Pfam" id="PF07690">
    <property type="entry name" value="MFS_1"/>
    <property type="match status" value="1"/>
</dbReference>
<dbReference type="InterPro" id="IPR011701">
    <property type="entry name" value="MFS"/>
</dbReference>
<evidence type="ECO:0000313" key="7">
    <source>
        <dbReference type="EMBL" id="KAJ7366075.1"/>
    </source>
</evidence>
<evidence type="ECO:0000256" key="2">
    <source>
        <dbReference type="ARBA" id="ARBA00022692"/>
    </source>
</evidence>
<evidence type="ECO:0000256" key="3">
    <source>
        <dbReference type="ARBA" id="ARBA00022989"/>
    </source>
</evidence>
<dbReference type="Gene3D" id="1.20.1250.20">
    <property type="entry name" value="MFS general substrate transporter like domains"/>
    <property type="match status" value="1"/>
</dbReference>
<feature type="domain" description="Major facilitator superfamily (MFS) profile" evidence="6">
    <location>
        <begin position="55"/>
        <end position="199"/>
    </location>
</feature>